<gene>
    <name evidence="3" type="ORF">SNAT2548_LOCUS14868</name>
</gene>
<keyword evidence="2" id="KW-0812">Transmembrane</keyword>
<evidence type="ECO:0000256" key="1">
    <source>
        <dbReference type="SAM" id="MobiDB-lite"/>
    </source>
</evidence>
<feature type="transmembrane region" description="Helical" evidence="2">
    <location>
        <begin position="440"/>
        <end position="457"/>
    </location>
</feature>
<feature type="transmembrane region" description="Helical" evidence="2">
    <location>
        <begin position="504"/>
        <end position="527"/>
    </location>
</feature>
<reference evidence="3" key="1">
    <citation type="submission" date="2021-02" db="EMBL/GenBank/DDBJ databases">
        <authorList>
            <person name="Dougan E. K."/>
            <person name="Rhodes N."/>
            <person name="Thang M."/>
            <person name="Chan C."/>
        </authorList>
    </citation>
    <scope>NUCLEOTIDE SEQUENCE</scope>
</reference>
<feature type="transmembrane region" description="Helical" evidence="2">
    <location>
        <begin position="302"/>
        <end position="323"/>
    </location>
</feature>
<dbReference type="AlphaFoldDB" id="A0A812MRA1"/>
<accession>A0A812MRA1</accession>
<feature type="transmembrane region" description="Helical" evidence="2">
    <location>
        <begin position="177"/>
        <end position="197"/>
    </location>
</feature>
<organism evidence="3 4">
    <name type="scientific">Symbiodinium natans</name>
    <dbReference type="NCBI Taxonomy" id="878477"/>
    <lineage>
        <taxon>Eukaryota</taxon>
        <taxon>Sar</taxon>
        <taxon>Alveolata</taxon>
        <taxon>Dinophyceae</taxon>
        <taxon>Suessiales</taxon>
        <taxon>Symbiodiniaceae</taxon>
        <taxon>Symbiodinium</taxon>
    </lineage>
</organism>
<feature type="compositionally biased region" description="Acidic residues" evidence="1">
    <location>
        <begin position="12"/>
        <end position="24"/>
    </location>
</feature>
<dbReference type="OrthoDB" id="424738at2759"/>
<name>A0A812MRA1_9DINO</name>
<protein>
    <submittedName>
        <fullName evidence="3">Uncharacterized protein</fullName>
    </submittedName>
</protein>
<comment type="caution">
    <text evidence="3">The sequence shown here is derived from an EMBL/GenBank/DDBJ whole genome shotgun (WGS) entry which is preliminary data.</text>
</comment>
<sequence length="538" mass="60176">MSDDSSTSLDDLNLDDSSESDLDDPNQPVATEQALPLALRPLPLPLPLQAESLEALEARVMQYAIECMTEMAVIEPGLMRVVSARTGVRVLARVACCKRRQRQSHGRSFVAAEIGQFWSHSWHGSPWNKLFLLLAMQKGLNAILCGTLAGLVAMALFVAGILPGVPWPSLLGEDRSVLLSFWSTAAGLLAALPTLAFSKGNGSVFLDCICVDQQGKAKKAECIMSLGGFLKKSKTLISMWDTTYCQRLWCLFELAAFLKSHGDSAEALVVRPTVLGACTCALACGMSATMVITFFIRWNDLVLAALVFMGWGFLGFTAAVAALRHYYESIREMQEQMRNFQIDQAKCWCCEKGHQGPNGSVLSCDRKILTDCFRLWFGSIEDFEIRVRSSISGALASQLGRQAFPYHWLLGCTSPMLWCEMDLFASRYYEDSLRHLPNLFGWWLGGFPLLVYWVMFLSERCCQPAKSRWLNALQTISIALLVCPAYLALFAYQLLLSWMWPGRIPGAVLFAATTFLVAQILWHPWYFKRLLWTMFQQP</sequence>
<evidence type="ECO:0000313" key="4">
    <source>
        <dbReference type="Proteomes" id="UP000604046"/>
    </source>
</evidence>
<evidence type="ECO:0000313" key="3">
    <source>
        <dbReference type="EMBL" id="CAE7280368.1"/>
    </source>
</evidence>
<keyword evidence="2" id="KW-1133">Transmembrane helix</keyword>
<feature type="transmembrane region" description="Helical" evidence="2">
    <location>
        <begin position="408"/>
        <end position="428"/>
    </location>
</feature>
<evidence type="ECO:0000256" key="2">
    <source>
        <dbReference type="SAM" id="Phobius"/>
    </source>
</evidence>
<keyword evidence="4" id="KW-1185">Reference proteome</keyword>
<dbReference type="EMBL" id="CAJNDS010001791">
    <property type="protein sequence ID" value="CAE7280368.1"/>
    <property type="molecule type" value="Genomic_DNA"/>
</dbReference>
<feature type="transmembrane region" description="Helical" evidence="2">
    <location>
        <begin position="139"/>
        <end position="165"/>
    </location>
</feature>
<dbReference type="Proteomes" id="UP000604046">
    <property type="component" value="Unassembled WGS sequence"/>
</dbReference>
<feature type="region of interest" description="Disordered" evidence="1">
    <location>
        <begin position="1"/>
        <end position="28"/>
    </location>
</feature>
<feature type="compositionally biased region" description="Low complexity" evidence="1">
    <location>
        <begin position="1"/>
        <end position="11"/>
    </location>
</feature>
<proteinExistence type="predicted"/>
<feature type="transmembrane region" description="Helical" evidence="2">
    <location>
        <begin position="469"/>
        <end position="492"/>
    </location>
</feature>
<feature type="transmembrane region" description="Helical" evidence="2">
    <location>
        <begin position="274"/>
        <end position="296"/>
    </location>
</feature>
<keyword evidence="2" id="KW-0472">Membrane</keyword>